<reference evidence="2 3" key="1">
    <citation type="submission" date="2019-07" db="EMBL/GenBank/DDBJ databases">
        <title>Genomic Encyclopedia of Archaeal and Bacterial Type Strains, Phase II (KMG-II): from individual species to whole genera.</title>
        <authorList>
            <person name="Goeker M."/>
        </authorList>
    </citation>
    <scope>NUCLEOTIDE SEQUENCE [LARGE SCALE GENOMIC DNA]</scope>
    <source>
        <strain evidence="2 3">DSM 18850</strain>
    </source>
</reference>
<proteinExistence type="predicted"/>
<dbReference type="RefSeq" id="WP_148909647.1">
    <property type="nucleotide sequence ID" value="NZ_VNHX01000020.1"/>
</dbReference>
<accession>A0A5S5D5Q0</accession>
<evidence type="ECO:0000256" key="1">
    <source>
        <dbReference type="SAM" id="Phobius"/>
    </source>
</evidence>
<organism evidence="2 3">
    <name type="scientific">Sphingobacterium allocomposti</name>
    <dbReference type="NCBI Taxonomy" id="415956"/>
    <lineage>
        <taxon>Bacteria</taxon>
        <taxon>Pseudomonadati</taxon>
        <taxon>Bacteroidota</taxon>
        <taxon>Sphingobacteriia</taxon>
        <taxon>Sphingobacteriales</taxon>
        <taxon>Sphingobacteriaceae</taxon>
        <taxon>Sphingobacterium</taxon>
    </lineage>
</organism>
<gene>
    <name evidence="2" type="ORF">BC792_12081</name>
</gene>
<evidence type="ECO:0000313" key="3">
    <source>
        <dbReference type="Proteomes" id="UP000325105"/>
    </source>
</evidence>
<evidence type="ECO:0000313" key="2">
    <source>
        <dbReference type="EMBL" id="TYP91373.1"/>
    </source>
</evidence>
<dbReference type="Proteomes" id="UP000325105">
    <property type="component" value="Unassembled WGS sequence"/>
</dbReference>
<comment type="caution">
    <text evidence="2">The sequence shown here is derived from an EMBL/GenBank/DDBJ whole genome shotgun (WGS) entry which is preliminary data.</text>
</comment>
<keyword evidence="1" id="KW-0472">Membrane</keyword>
<dbReference type="AlphaFoldDB" id="A0A5S5D5Q0"/>
<sequence length="295" mass="34252">MNDLLKSINIRLNNAFILSFVISWIFWNWPIVIGLLWYNAKTLELYGYVNYKGLIIDNADVWKNYILPLCFAIAYPYLKLAFSALQTTVNAIDERTTKRLSGKGYISTQKFLDLRDQYETNIQKLSDVISKESEVINENMNLRTTLTELETANTLLKEKESDLRYSNDKRLLAVSSRRIFSGRWVLSLTSSEGVDVYTDLVFNDVIEDGGYIIGDYVGRKGRMMISSYVFNPYSRRVALHFRIDDQKKQLHKHSYGESMFFFGNLSWNNDYTILKGGESISFNELTFEMRKIISA</sequence>
<dbReference type="EMBL" id="VNHX01000020">
    <property type="protein sequence ID" value="TYP91373.1"/>
    <property type="molecule type" value="Genomic_DNA"/>
</dbReference>
<dbReference type="OrthoDB" id="676548at2"/>
<name>A0A5S5D5Q0_9SPHI</name>
<feature type="transmembrane region" description="Helical" evidence="1">
    <location>
        <begin position="12"/>
        <end position="38"/>
    </location>
</feature>
<keyword evidence="3" id="KW-1185">Reference proteome</keyword>
<keyword evidence="1" id="KW-0812">Transmembrane</keyword>
<keyword evidence="1" id="KW-1133">Transmembrane helix</keyword>
<protein>
    <submittedName>
        <fullName evidence="2">Uncharacterized protein</fullName>
    </submittedName>
</protein>